<organism evidence="2 3">
    <name type="scientific">Sutcliffiella rhizosphaerae</name>
    <dbReference type="NCBI Taxonomy" id="2880967"/>
    <lineage>
        <taxon>Bacteria</taxon>
        <taxon>Bacillati</taxon>
        <taxon>Bacillota</taxon>
        <taxon>Bacilli</taxon>
        <taxon>Bacillales</taxon>
        <taxon>Bacillaceae</taxon>
        <taxon>Sutcliffiella</taxon>
    </lineage>
</organism>
<keyword evidence="1" id="KW-0175">Coiled coil</keyword>
<evidence type="ECO:0000313" key="3">
    <source>
        <dbReference type="Proteomes" id="UP000789833"/>
    </source>
</evidence>
<dbReference type="Proteomes" id="UP000789833">
    <property type="component" value="Unassembled WGS sequence"/>
</dbReference>
<dbReference type="RefSeq" id="WP_230500922.1">
    <property type="nucleotide sequence ID" value="NZ_CAKJTJ010000007.1"/>
</dbReference>
<evidence type="ECO:0008006" key="4">
    <source>
        <dbReference type="Google" id="ProtNLM"/>
    </source>
</evidence>
<keyword evidence="3" id="KW-1185">Reference proteome</keyword>
<name>A0ABM8YM16_9BACI</name>
<reference evidence="2 3" key="1">
    <citation type="submission" date="2021-10" db="EMBL/GenBank/DDBJ databases">
        <authorList>
            <person name="Criscuolo A."/>
        </authorList>
    </citation>
    <scope>NUCLEOTIDE SEQUENCE [LARGE SCALE GENOMIC DNA]</scope>
    <source>
        <strain evidence="3">CIP 111883</strain>
    </source>
</reference>
<evidence type="ECO:0000256" key="1">
    <source>
        <dbReference type="SAM" id="Coils"/>
    </source>
</evidence>
<dbReference type="Pfam" id="PF05120">
    <property type="entry name" value="GvpG"/>
    <property type="match status" value="1"/>
</dbReference>
<protein>
    <recommendedName>
        <fullName evidence="4">Gas vesicle protein GvpG</fullName>
    </recommendedName>
</protein>
<sequence>MLHKLFTAPIGMVVKLGEKIKEEVDKEIYDIDHIQRQLVQLEMLAEMNEITEEEYNKKEIELLQRYEHAKLREQKMFEEMKRKE</sequence>
<dbReference type="InterPro" id="IPR007804">
    <property type="entry name" value="GvpG"/>
</dbReference>
<dbReference type="EMBL" id="CAKJTJ010000007">
    <property type="protein sequence ID" value="CAG9621019.1"/>
    <property type="molecule type" value="Genomic_DNA"/>
</dbReference>
<comment type="caution">
    <text evidence="2">The sequence shown here is derived from an EMBL/GenBank/DDBJ whole genome shotgun (WGS) entry which is preliminary data.</text>
</comment>
<feature type="coiled-coil region" evidence="1">
    <location>
        <begin position="41"/>
        <end position="83"/>
    </location>
</feature>
<gene>
    <name evidence="2" type="ORF">BACCIP111883_01791</name>
</gene>
<proteinExistence type="predicted"/>
<accession>A0ABM8YM16</accession>
<evidence type="ECO:0000313" key="2">
    <source>
        <dbReference type="EMBL" id="CAG9621019.1"/>
    </source>
</evidence>